<dbReference type="AlphaFoldDB" id="A0A9P8V2T6"/>
<evidence type="ECO:0000259" key="17">
    <source>
        <dbReference type="Pfam" id="PF20684"/>
    </source>
</evidence>
<feature type="transmembrane region" description="Helical" evidence="14">
    <location>
        <begin position="258"/>
        <end position="282"/>
    </location>
</feature>
<keyword evidence="11" id="KW-1015">Disulfide bond</keyword>
<proteinExistence type="inferred from homology"/>
<reference evidence="18" key="1">
    <citation type="journal article" date="2021" name="Nat. Commun.">
        <title>Genetic determinants of endophytism in the Arabidopsis root mycobiome.</title>
        <authorList>
            <person name="Mesny F."/>
            <person name="Miyauchi S."/>
            <person name="Thiergart T."/>
            <person name="Pickel B."/>
            <person name="Atanasova L."/>
            <person name="Karlsson M."/>
            <person name="Huettel B."/>
            <person name="Barry K.W."/>
            <person name="Haridas S."/>
            <person name="Chen C."/>
            <person name="Bauer D."/>
            <person name="Andreopoulos W."/>
            <person name="Pangilinan J."/>
            <person name="LaButti K."/>
            <person name="Riley R."/>
            <person name="Lipzen A."/>
            <person name="Clum A."/>
            <person name="Drula E."/>
            <person name="Henrissat B."/>
            <person name="Kohler A."/>
            <person name="Grigoriev I.V."/>
            <person name="Martin F.M."/>
            <person name="Hacquard S."/>
        </authorList>
    </citation>
    <scope>NUCLEOTIDE SEQUENCE</scope>
    <source>
        <strain evidence="18">MPI-SDFR-AT-0117</strain>
    </source>
</reference>
<feature type="transmembrane region" description="Helical" evidence="14">
    <location>
        <begin position="294"/>
        <end position="314"/>
    </location>
</feature>
<feature type="chain" id="PRO_5040151588" evidence="15">
    <location>
        <begin position="22"/>
        <end position="445"/>
    </location>
</feature>
<evidence type="ECO:0000256" key="8">
    <source>
        <dbReference type="ARBA" id="ARBA00022729"/>
    </source>
</evidence>
<evidence type="ECO:0000259" key="16">
    <source>
        <dbReference type="Pfam" id="PF05730"/>
    </source>
</evidence>
<feature type="transmembrane region" description="Helical" evidence="14">
    <location>
        <begin position="217"/>
        <end position="238"/>
    </location>
</feature>
<keyword evidence="8 15" id="KW-0732">Signal</keyword>
<evidence type="ECO:0000256" key="1">
    <source>
        <dbReference type="ARBA" id="ARBA00004141"/>
    </source>
</evidence>
<dbReference type="Pfam" id="PF20684">
    <property type="entry name" value="Fung_rhodopsin"/>
    <property type="match status" value="1"/>
</dbReference>
<organism evidence="18 19">
    <name type="scientific">Plectosphaerella plurivora</name>
    <dbReference type="NCBI Taxonomy" id="936078"/>
    <lineage>
        <taxon>Eukaryota</taxon>
        <taxon>Fungi</taxon>
        <taxon>Dikarya</taxon>
        <taxon>Ascomycota</taxon>
        <taxon>Pezizomycotina</taxon>
        <taxon>Sordariomycetes</taxon>
        <taxon>Hypocreomycetidae</taxon>
        <taxon>Glomerellales</taxon>
        <taxon>Plectosphaerellaceae</taxon>
        <taxon>Plectosphaerella</taxon>
    </lineage>
</organism>
<feature type="domain" description="Rhodopsin" evidence="17">
    <location>
        <begin position="123"/>
        <end position="360"/>
    </location>
</feature>
<keyword evidence="12" id="KW-0449">Lipoprotein</keyword>
<feature type="domain" description="CFEM" evidence="16">
    <location>
        <begin position="30"/>
        <end position="89"/>
    </location>
</feature>
<dbReference type="GO" id="GO:0098552">
    <property type="term" value="C:side of membrane"/>
    <property type="evidence" value="ECO:0007669"/>
    <property type="project" value="UniProtKB-KW"/>
</dbReference>
<keyword evidence="6" id="KW-0336">GPI-anchor</keyword>
<evidence type="ECO:0000256" key="13">
    <source>
        <dbReference type="ARBA" id="ARBA00038359"/>
    </source>
</evidence>
<comment type="caution">
    <text evidence="18">The sequence shown here is derived from an EMBL/GenBank/DDBJ whole genome shotgun (WGS) entry which is preliminary data.</text>
</comment>
<dbReference type="GO" id="GO:0005576">
    <property type="term" value="C:extracellular region"/>
    <property type="evidence" value="ECO:0007669"/>
    <property type="project" value="UniProtKB-SubCell"/>
</dbReference>
<feature type="transmembrane region" description="Helical" evidence="14">
    <location>
        <begin position="104"/>
        <end position="123"/>
    </location>
</feature>
<comment type="similarity">
    <text evidence="4">Belongs to the RBT5 family.</text>
</comment>
<name>A0A9P8V2T6_9PEZI</name>
<evidence type="ECO:0000256" key="2">
    <source>
        <dbReference type="ARBA" id="ARBA00004589"/>
    </source>
</evidence>
<evidence type="ECO:0000256" key="12">
    <source>
        <dbReference type="ARBA" id="ARBA00023288"/>
    </source>
</evidence>
<keyword evidence="6" id="KW-0325">Glycoprotein</keyword>
<feature type="signal peptide" evidence="15">
    <location>
        <begin position="1"/>
        <end position="21"/>
    </location>
</feature>
<keyword evidence="5" id="KW-0964">Secreted</keyword>
<keyword evidence="10 14" id="KW-0472">Membrane</keyword>
<dbReference type="Pfam" id="PF05730">
    <property type="entry name" value="CFEM"/>
    <property type="match status" value="1"/>
</dbReference>
<protein>
    <submittedName>
        <fullName evidence="18">Integral membrane protein</fullName>
    </submittedName>
</protein>
<evidence type="ECO:0000256" key="3">
    <source>
        <dbReference type="ARBA" id="ARBA00004613"/>
    </source>
</evidence>
<dbReference type="InterPro" id="IPR008427">
    <property type="entry name" value="Extracellular_membr_CFEM_dom"/>
</dbReference>
<accession>A0A9P8V2T6</accession>
<feature type="transmembrane region" description="Helical" evidence="14">
    <location>
        <begin position="178"/>
        <end position="205"/>
    </location>
</feature>
<gene>
    <name evidence="18" type="ORF">F5X68DRAFT_250184</name>
</gene>
<evidence type="ECO:0000256" key="7">
    <source>
        <dbReference type="ARBA" id="ARBA00022692"/>
    </source>
</evidence>
<comment type="subcellular location">
    <subcellularLocation>
        <location evidence="2">Membrane</location>
        <topology evidence="2">Lipid-anchor</topology>
        <topology evidence="2">GPI-anchor</topology>
    </subcellularLocation>
    <subcellularLocation>
        <location evidence="1">Membrane</location>
        <topology evidence="1">Multi-pass membrane protein</topology>
    </subcellularLocation>
    <subcellularLocation>
        <location evidence="3">Secreted</location>
    </subcellularLocation>
</comment>
<dbReference type="InterPro" id="IPR052337">
    <property type="entry name" value="SAT4-like"/>
</dbReference>
<dbReference type="OrthoDB" id="5329176at2759"/>
<dbReference type="PANTHER" id="PTHR33048">
    <property type="entry name" value="PTH11-LIKE INTEGRAL MEMBRANE PROTEIN (AFU_ORTHOLOGUE AFUA_5G11245)"/>
    <property type="match status" value="1"/>
</dbReference>
<evidence type="ECO:0000256" key="9">
    <source>
        <dbReference type="ARBA" id="ARBA00022989"/>
    </source>
</evidence>
<evidence type="ECO:0000256" key="10">
    <source>
        <dbReference type="ARBA" id="ARBA00023136"/>
    </source>
</evidence>
<keyword evidence="7 14" id="KW-0812">Transmembrane</keyword>
<dbReference type="PANTHER" id="PTHR33048:SF47">
    <property type="entry name" value="INTEGRAL MEMBRANE PROTEIN-RELATED"/>
    <property type="match status" value="1"/>
</dbReference>
<evidence type="ECO:0000256" key="11">
    <source>
        <dbReference type="ARBA" id="ARBA00023157"/>
    </source>
</evidence>
<keyword evidence="9 14" id="KW-1133">Transmembrane helix</keyword>
<feature type="transmembrane region" description="Helical" evidence="14">
    <location>
        <begin position="135"/>
        <end position="158"/>
    </location>
</feature>
<dbReference type="InterPro" id="IPR049326">
    <property type="entry name" value="Rhodopsin_dom_fungi"/>
</dbReference>
<evidence type="ECO:0000313" key="18">
    <source>
        <dbReference type="EMBL" id="KAH6665358.1"/>
    </source>
</evidence>
<evidence type="ECO:0000256" key="14">
    <source>
        <dbReference type="SAM" id="Phobius"/>
    </source>
</evidence>
<feature type="transmembrane region" description="Helical" evidence="14">
    <location>
        <begin position="334"/>
        <end position="354"/>
    </location>
</feature>
<dbReference type="EMBL" id="JAGSXJ010000038">
    <property type="protein sequence ID" value="KAH6665358.1"/>
    <property type="molecule type" value="Genomic_DNA"/>
</dbReference>
<keyword evidence="19" id="KW-1185">Reference proteome</keyword>
<evidence type="ECO:0000256" key="5">
    <source>
        <dbReference type="ARBA" id="ARBA00022525"/>
    </source>
</evidence>
<evidence type="ECO:0000256" key="4">
    <source>
        <dbReference type="ARBA" id="ARBA00010031"/>
    </source>
</evidence>
<sequence length="445" mass="49117">MKPVAFALCILFVVFPSLIAGQNVYELLGRTPDCAVPCILSQFQAGNCNIGDVAGIPDCACRNVTLLTELSNCVQDKCSFIDQGNSALVLDDLCEAYPKESRQYLIVAWAISSIAVTSMFTILRCVSRYLVTSGLWWDDWLIIVATLSLIALCSIQIAETRIALGLHYWNINPANAILAFQLFYSAQVTYILVQVTSKVAILLLFWRIFPNRQFRRIVWGCIIFLVSHGFVFLGLVIFQCSPIRSVWDKTIPSTCMGLKAISAAGAALAILEDLVILILPVGQVFELQLTYRKKLAVIFMFSIGSFACVTSMVRLKYVVTYMYTGDYTWHNVEFFVWCMIELAAAVVCGCLPTLRPLMKKVFGSMGSIKGYLYPRSTKTDSSWAADYRTSAHSRTLGHLCTTTDVNTSADAHAFRDTLGPTAVCVLIDTSSAVNAFTTANPSEDA</sequence>
<evidence type="ECO:0000256" key="15">
    <source>
        <dbReference type="SAM" id="SignalP"/>
    </source>
</evidence>
<evidence type="ECO:0000313" key="19">
    <source>
        <dbReference type="Proteomes" id="UP000770015"/>
    </source>
</evidence>
<comment type="similarity">
    <text evidence="13">Belongs to the SAT4 family.</text>
</comment>
<dbReference type="Proteomes" id="UP000770015">
    <property type="component" value="Unassembled WGS sequence"/>
</dbReference>
<evidence type="ECO:0000256" key="6">
    <source>
        <dbReference type="ARBA" id="ARBA00022622"/>
    </source>
</evidence>